<feature type="compositionally biased region" description="Acidic residues" evidence="3">
    <location>
        <begin position="287"/>
        <end position="299"/>
    </location>
</feature>
<keyword evidence="2" id="KW-0175">Coiled coil</keyword>
<organism evidence="5 6">
    <name type="scientific">Kwoniella dendrophila CBS 6074</name>
    <dbReference type="NCBI Taxonomy" id="1295534"/>
    <lineage>
        <taxon>Eukaryota</taxon>
        <taxon>Fungi</taxon>
        <taxon>Dikarya</taxon>
        <taxon>Basidiomycota</taxon>
        <taxon>Agaricomycotina</taxon>
        <taxon>Tremellomycetes</taxon>
        <taxon>Tremellales</taxon>
        <taxon>Cryptococcaceae</taxon>
        <taxon>Kwoniella</taxon>
    </lineage>
</organism>
<evidence type="ECO:0000259" key="4">
    <source>
        <dbReference type="Pfam" id="PF09329"/>
    </source>
</evidence>
<dbReference type="PANTHER" id="PTHR13454:SF11">
    <property type="entry name" value="PROTEIN MCM10 HOMOLOG"/>
    <property type="match status" value="1"/>
</dbReference>
<comment type="similarity">
    <text evidence="1">Belongs to the MCM10 family.</text>
</comment>
<dbReference type="AlphaFoldDB" id="A0AAX4JR78"/>
<dbReference type="Proteomes" id="UP001355207">
    <property type="component" value="Chromosome 2"/>
</dbReference>
<evidence type="ECO:0000256" key="1">
    <source>
        <dbReference type="ARBA" id="ARBA00009679"/>
    </source>
</evidence>
<proteinExistence type="inferred from homology"/>
<feature type="coiled-coil region" evidence="2">
    <location>
        <begin position="7"/>
        <end position="40"/>
    </location>
</feature>
<dbReference type="GO" id="GO:0006270">
    <property type="term" value="P:DNA replication initiation"/>
    <property type="evidence" value="ECO:0007669"/>
    <property type="project" value="InterPro"/>
</dbReference>
<feature type="region of interest" description="Disordered" evidence="3">
    <location>
        <begin position="41"/>
        <end position="175"/>
    </location>
</feature>
<dbReference type="PANTHER" id="PTHR13454">
    <property type="entry name" value="PROTEIN MCM10 HOMOLOG"/>
    <property type="match status" value="1"/>
</dbReference>
<dbReference type="RefSeq" id="XP_066074127.1">
    <property type="nucleotide sequence ID" value="XM_066218030.1"/>
</dbReference>
<feature type="region of interest" description="Disordered" evidence="3">
    <location>
        <begin position="281"/>
        <end position="339"/>
    </location>
</feature>
<evidence type="ECO:0000313" key="5">
    <source>
        <dbReference type="EMBL" id="WWC87364.1"/>
    </source>
</evidence>
<feature type="compositionally biased region" description="Low complexity" evidence="3">
    <location>
        <begin position="669"/>
        <end position="678"/>
    </location>
</feature>
<feature type="compositionally biased region" description="Acidic residues" evidence="3">
    <location>
        <begin position="803"/>
        <end position="816"/>
    </location>
</feature>
<sequence>MPGDDSVEDIDAQIAELQRKKRERQAKDDYARQLKEKEEAKVLVNSTPKKASIRAITNDDPGSLPKRPVQPNFSLNHASSSTGSKPKPKAAPQILPSLPQSGPSKMGSLLAARRSRFGSSASPSSSLLSMPTRNTTPRSNGFEERNKANTALIKGKGKGKSKSESPELEVEDEIPKNKRDDNLNIIENLVLGPKEFGTDTEGEKEWRFVEPNSGIRLSKRILSHSHLQDHLSGRYFLTSSQIYSVIRLSRDGATYDIPVDGDWITIAVVAQRGEVKISGNKDVTEYSSDEEEDDNDDDAEHTSKSLAEALKVGNDPGKTNKKDKIPPWKKQKKNTQERKRVPKKYINFTLCSLPPRTHRSAGTSTSGDALLQLLLFEADAVVREEHTNEETGEKEITKSYRGGSGGAYEKWCNLTEGNVIAILNPRVWRNLRGGSNGPHPLEFPLGLNPYSADSIILLGQAKDLGRCNAMQKDGNRCKTWVDLRQNQVCEYHVHAAIQRGKSGRAEFTASTSSFALATRSVNGSSSQGSSRGGIGKSMIGFDAKRKTGLLPGGGRQAAPRGIDNGGGGATYIVGGGKVINTESAKRGGLKGFGEEYLSEKLGRNNKHSKKRKQLEIEREEKDLQNFLRDEIWSNGGQGNGTTGARYLNAIEKQQQQKRKDAEADKNNNEENSSQSNNSRAGKLTKQGKTQFELDKEQEELDKKRPFNAQAIKRIGFDPTSKSSNRDGEDVQRRLDAIAALKGEEKGCKLERLSKKLEEENKAKRMEKERIARKLKERENSKSNLVSKSMNGARPSNNDKEDNNNDDDDDELMIDLD</sequence>
<feature type="compositionally biased region" description="Basic and acidic residues" evidence="3">
    <location>
        <begin position="753"/>
        <end position="780"/>
    </location>
</feature>
<dbReference type="GO" id="GO:0003688">
    <property type="term" value="F:DNA replication origin binding"/>
    <property type="evidence" value="ECO:0007669"/>
    <property type="project" value="TreeGrafter"/>
</dbReference>
<keyword evidence="6" id="KW-1185">Reference proteome</keyword>
<feature type="region of interest" description="Disordered" evidence="3">
    <location>
        <begin position="753"/>
        <end position="816"/>
    </location>
</feature>
<dbReference type="InterPro" id="IPR040184">
    <property type="entry name" value="Mcm10"/>
</dbReference>
<dbReference type="EMBL" id="CP144099">
    <property type="protein sequence ID" value="WWC87364.1"/>
    <property type="molecule type" value="Genomic_DNA"/>
</dbReference>
<dbReference type="GO" id="GO:0043596">
    <property type="term" value="C:nuclear replication fork"/>
    <property type="evidence" value="ECO:0007669"/>
    <property type="project" value="TreeGrafter"/>
</dbReference>
<accession>A0AAX4JR78</accession>
<feature type="compositionally biased region" description="Low complexity" evidence="3">
    <location>
        <begin position="108"/>
        <end position="129"/>
    </location>
</feature>
<name>A0AAX4JR78_9TREE</name>
<feature type="compositionally biased region" description="Polar residues" evidence="3">
    <location>
        <begin position="71"/>
        <end position="84"/>
    </location>
</feature>
<protein>
    <recommendedName>
        <fullName evidence="4">Zinc finger Mcm10/DnaG-type domain-containing protein</fullName>
    </recommendedName>
</protein>
<feature type="domain" description="Zinc finger Mcm10/DnaG-type" evidence="4">
    <location>
        <begin position="459"/>
        <end position="504"/>
    </location>
</feature>
<dbReference type="InterPro" id="IPR012340">
    <property type="entry name" value="NA-bd_OB-fold"/>
</dbReference>
<feature type="region of interest" description="Disordered" evidence="3">
    <location>
        <begin position="652"/>
        <end position="730"/>
    </location>
</feature>
<reference evidence="5 6" key="1">
    <citation type="submission" date="2024-01" db="EMBL/GenBank/DDBJ databases">
        <title>Comparative genomics of Cryptococcus and Kwoniella reveals pathogenesis evolution and contrasting modes of karyotype evolution via chromosome fusion or intercentromeric recombination.</title>
        <authorList>
            <person name="Coelho M.A."/>
            <person name="David-Palma M."/>
            <person name="Shea T."/>
            <person name="Bowers K."/>
            <person name="McGinley-Smith S."/>
            <person name="Mohammad A.W."/>
            <person name="Gnirke A."/>
            <person name="Yurkov A.M."/>
            <person name="Nowrousian M."/>
            <person name="Sun S."/>
            <person name="Cuomo C.A."/>
            <person name="Heitman J."/>
        </authorList>
    </citation>
    <scope>NUCLEOTIDE SEQUENCE [LARGE SCALE GENOMIC DNA]</scope>
    <source>
        <strain evidence="5 6">CBS 6074</strain>
    </source>
</reference>
<evidence type="ECO:0000313" key="6">
    <source>
        <dbReference type="Proteomes" id="UP001355207"/>
    </source>
</evidence>
<dbReference type="Pfam" id="PF09329">
    <property type="entry name" value="zf-primase"/>
    <property type="match status" value="1"/>
</dbReference>
<dbReference type="InterPro" id="IPR015408">
    <property type="entry name" value="Znf_Mcm10/DnaG"/>
</dbReference>
<evidence type="ECO:0000256" key="3">
    <source>
        <dbReference type="SAM" id="MobiDB-lite"/>
    </source>
</evidence>
<dbReference type="GeneID" id="91092925"/>
<gene>
    <name evidence="5" type="ORF">L201_002253</name>
</gene>
<evidence type="ECO:0000256" key="2">
    <source>
        <dbReference type="SAM" id="Coils"/>
    </source>
</evidence>
<dbReference type="GO" id="GO:0003697">
    <property type="term" value="F:single-stranded DNA binding"/>
    <property type="evidence" value="ECO:0007669"/>
    <property type="project" value="InterPro"/>
</dbReference>
<dbReference type="Gene3D" id="2.40.50.140">
    <property type="entry name" value="Nucleic acid-binding proteins"/>
    <property type="match status" value="2"/>
</dbReference>
<feature type="compositionally biased region" description="Polar residues" evidence="3">
    <location>
        <begin position="781"/>
        <end position="795"/>
    </location>
</feature>
<feature type="compositionally biased region" description="Basic and acidic residues" evidence="3">
    <location>
        <begin position="657"/>
        <end position="668"/>
    </location>
</feature>